<dbReference type="AlphaFoldDB" id="A0A090D2W7"/>
<keyword evidence="1" id="KW-1133">Transmembrane helix</keyword>
<feature type="transmembrane region" description="Helical" evidence="1">
    <location>
        <begin position="47"/>
        <end position="66"/>
    </location>
</feature>
<reference evidence="2" key="1">
    <citation type="submission" date="2013-12" db="EMBL/GenBank/DDBJ databases">
        <authorList>
            <person name="Linke B."/>
        </authorList>
    </citation>
    <scope>NUCLEOTIDE SEQUENCE [LARGE SCALE GENOMIC DNA]</scope>
    <source>
        <strain evidence="2">CRIB-18</strain>
    </source>
</reference>
<sequence length="67" mass="7674">MKLSNSINFLFIFLSILLGQGFNSNKIWSVDLNMDNMQSLGLRINLYSESIFCTMGMNYVGCAFFME</sequence>
<keyword evidence="3" id="KW-1185">Reference proteome</keyword>
<keyword evidence="1" id="KW-0472">Membrane</keyword>
<protein>
    <submittedName>
        <fullName evidence="2">Membrane protein</fullName>
    </submittedName>
</protein>
<proteinExistence type="predicted"/>
<reference evidence="2" key="2">
    <citation type="submission" date="2014-09" db="EMBL/GenBank/DDBJ databases">
        <title>Criblamydia sequanensis harbors a mega-plasmid encoding arsenite resistance.</title>
        <authorList>
            <person name="Bertelli C."/>
            <person name="Goesmann A."/>
            <person name="Greub G."/>
        </authorList>
    </citation>
    <scope>NUCLEOTIDE SEQUENCE [LARGE SCALE GENOMIC DNA]</scope>
    <source>
        <strain evidence="2">CRIB-18</strain>
    </source>
</reference>
<evidence type="ECO:0000313" key="2">
    <source>
        <dbReference type="EMBL" id="CDR34703.1"/>
    </source>
</evidence>
<dbReference type="EMBL" id="CCEJ010000009">
    <property type="protein sequence ID" value="CDR34703.1"/>
    <property type="molecule type" value="Genomic_DNA"/>
</dbReference>
<organism evidence="2 3">
    <name type="scientific">Candidatus Criblamydia sequanensis CRIB-18</name>
    <dbReference type="NCBI Taxonomy" id="1437425"/>
    <lineage>
        <taxon>Bacteria</taxon>
        <taxon>Pseudomonadati</taxon>
        <taxon>Chlamydiota</taxon>
        <taxon>Chlamydiia</taxon>
        <taxon>Parachlamydiales</taxon>
        <taxon>Candidatus Criblamydiaceae</taxon>
        <taxon>Candidatus Criblamydia</taxon>
    </lineage>
</organism>
<comment type="caution">
    <text evidence="2">The sequence shown here is derived from an EMBL/GenBank/DDBJ whole genome shotgun (WGS) entry which is preliminary data.</text>
</comment>
<evidence type="ECO:0000256" key="1">
    <source>
        <dbReference type="SAM" id="Phobius"/>
    </source>
</evidence>
<gene>
    <name evidence="2" type="ORF">CSEC_1896</name>
</gene>
<name>A0A090D2W7_9BACT</name>
<dbReference type="STRING" id="1437425.CSEC_1896"/>
<accession>A0A090D2W7</accession>
<dbReference type="Proteomes" id="UP000031552">
    <property type="component" value="Unassembled WGS sequence"/>
</dbReference>
<keyword evidence="1" id="KW-0812">Transmembrane</keyword>
<evidence type="ECO:0000313" key="3">
    <source>
        <dbReference type="Proteomes" id="UP000031552"/>
    </source>
</evidence>